<feature type="binding site" evidence="10">
    <location>
        <position position="116"/>
    </location>
    <ligand>
        <name>ATP</name>
        <dbReference type="ChEBI" id="CHEBI:30616"/>
    </ligand>
</feature>
<evidence type="ECO:0000313" key="14">
    <source>
        <dbReference type="EMBL" id="KAK9762551.1"/>
    </source>
</evidence>
<feature type="compositionally biased region" description="Polar residues" evidence="11">
    <location>
        <begin position="630"/>
        <end position="643"/>
    </location>
</feature>
<dbReference type="GO" id="GO:0004674">
    <property type="term" value="F:protein serine/threonine kinase activity"/>
    <property type="evidence" value="ECO:0007669"/>
    <property type="project" value="UniProtKB-EC"/>
</dbReference>
<evidence type="ECO:0000256" key="10">
    <source>
        <dbReference type="PROSITE-ProRule" id="PRU10141"/>
    </source>
</evidence>
<feature type="compositionally biased region" description="Polar residues" evidence="11">
    <location>
        <begin position="777"/>
        <end position="792"/>
    </location>
</feature>
<feature type="region of interest" description="Disordered" evidence="11">
    <location>
        <begin position="777"/>
        <end position="857"/>
    </location>
</feature>
<feature type="region of interest" description="Disordered" evidence="11">
    <location>
        <begin position="50"/>
        <end position="85"/>
    </location>
</feature>
<accession>A0ABR2WM55</accession>
<feature type="compositionally biased region" description="Basic and acidic residues" evidence="11">
    <location>
        <begin position="121"/>
        <end position="139"/>
    </location>
</feature>
<evidence type="ECO:0000256" key="4">
    <source>
        <dbReference type="ARBA" id="ARBA00022679"/>
    </source>
</evidence>
<keyword evidence="3" id="KW-0723">Serine/threonine-protein kinase</keyword>
<evidence type="ECO:0000256" key="3">
    <source>
        <dbReference type="ARBA" id="ARBA00022527"/>
    </source>
</evidence>
<feature type="compositionally biased region" description="Polar residues" evidence="11">
    <location>
        <begin position="663"/>
        <end position="674"/>
    </location>
</feature>
<sequence length="906" mass="101968">MPHKVLTSDSAEVFLSGVPHPGGLNDLPHPVTPTILEASIPEEIFGPTDSLMENVETNPPKTKNPTEVKTQNPSGKSTKTRRSVGEYQLNKTLGAGSMGKVKLGIHNVTGEKVAIKVIPRSSRESNSKRPSEAAAKEENKEIRVVREAAIMSLLDHPNIVKMKEMIVHNHHYYLILEYVSGGQMLDYIISHGRLKEKHARNFARQICSALDYCHKNSIVHRDLKIENILIADDGSIKLIDFGLSNLFSTRSHLSTFCGSLYFAAPELLHARAYTGPEVDVWSMGIVLYVLACGKVPFDDQSLPALHAKIKRGHVEYPTWLSSECKHLLSRMLVTSPQDSATMAEVMRHPWMNKGFDGPPVNYFPVRKPLQLPLNAEVIQNMIGFEFGSEERIRQELESIVRSDAYQNQTTPTHNNVGFSRRLSGYLKRGNTLENGVDHPLLSIYHLVKEQIERAQEKASSSTSSTSLQSIPENQIVEIATLDHATKASEYHTVNSERFCNDSQRLVRDNNEKYGNGDTPALDNKLNGDEYTHKRSKSTTASGVFRRISQAIKSGRSGRSQYKHQQHQLLSDDENHEPSNFDNDLTAPNPMRTRRASANHDSRPLSSRADDQFYTSEHNTKKTGREHLGNRLSSMLSRATSLKESNIYRRRRKSSEEKAPISRKPSSVIRQSHNRPPQLRVDRFPTRSHPETIGERDQSPTRSLTDSNCSREHNTVDSYIKPVFLKGLFSVATTSSKKPSTIRADIIRVLDKTEIVWREGAGYFECIQMNLEEDGQSGFTRLSDNTGSSVVTSKSDEPQTSKTSPNAPDSKLRLTVQKNPSDRLDVEERRSMKSKASSSRPSSSRHEPQFDAEEESAMPNYTSTRFRISIVKVPWLPGLHGIRFRRLVGHPWEYKNACSKILSELKL</sequence>
<comment type="catalytic activity">
    <reaction evidence="8">
        <text>L-threonyl-[protein] + ATP = O-phospho-L-threonyl-[protein] + ADP + H(+)</text>
        <dbReference type="Rhea" id="RHEA:46608"/>
        <dbReference type="Rhea" id="RHEA-COMP:11060"/>
        <dbReference type="Rhea" id="RHEA-COMP:11605"/>
        <dbReference type="ChEBI" id="CHEBI:15378"/>
        <dbReference type="ChEBI" id="CHEBI:30013"/>
        <dbReference type="ChEBI" id="CHEBI:30616"/>
        <dbReference type="ChEBI" id="CHEBI:61977"/>
        <dbReference type="ChEBI" id="CHEBI:456216"/>
        <dbReference type="EC" id="2.7.11.1"/>
    </reaction>
</comment>
<dbReference type="PROSITE" id="PS50032">
    <property type="entry name" value="KA1"/>
    <property type="match status" value="1"/>
</dbReference>
<dbReference type="Pfam" id="PF02149">
    <property type="entry name" value="KA1"/>
    <property type="match status" value="1"/>
</dbReference>
<dbReference type="EMBL" id="JASJQH010000917">
    <property type="protein sequence ID" value="KAK9762551.1"/>
    <property type="molecule type" value="Genomic_DNA"/>
</dbReference>
<organism evidence="14 15">
    <name type="scientific">Basidiobolus ranarum</name>
    <dbReference type="NCBI Taxonomy" id="34480"/>
    <lineage>
        <taxon>Eukaryota</taxon>
        <taxon>Fungi</taxon>
        <taxon>Fungi incertae sedis</taxon>
        <taxon>Zoopagomycota</taxon>
        <taxon>Entomophthoromycotina</taxon>
        <taxon>Basidiobolomycetes</taxon>
        <taxon>Basidiobolales</taxon>
        <taxon>Basidiobolaceae</taxon>
        <taxon>Basidiobolus</taxon>
    </lineage>
</organism>
<dbReference type="InterPro" id="IPR017441">
    <property type="entry name" value="Protein_kinase_ATP_BS"/>
</dbReference>
<feature type="compositionally biased region" description="Basic and acidic residues" evidence="11">
    <location>
        <begin position="617"/>
        <end position="628"/>
    </location>
</feature>
<evidence type="ECO:0000256" key="6">
    <source>
        <dbReference type="ARBA" id="ARBA00022777"/>
    </source>
</evidence>
<feature type="region of interest" description="Disordered" evidence="11">
    <location>
        <begin position="508"/>
        <end position="710"/>
    </location>
</feature>
<evidence type="ECO:0000313" key="15">
    <source>
        <dbReference type="Proteomes" id="UP001479436"/>
    </source>
</evidence>
<proteinExistence type="inferred from homology"/>
<evidence type="ECO:0000259" key="12">
    <source>
        <dbReference type="PROSITE" id="PS50011"/>
    </source>
</evidence>
<comment type="caution">
    <text evidence="14">The sequence shown here is derived from an EMBL/GenBank/DDBJ whole genome shotgun (WGS) entry which is preliminary data.</text>
</comment>
<dbReference type="PANTHER" id="PTHR24346:SF82">
    <property type="entry name" value="KP78A-RELATED"/>
    <property type="match status" value="1"/>
</dbReference>
<dbReference type="Gene3D" id="3.30.310.80">
    <property type="entry name" value="Kinase associated domain 1, KA1"/>
    <property type="match status" value="1"/>
</dbReference>
<evidence type="ECO:0000256" key="2">
    <source>
        <dbReference type="ARBA" id="ARBA00012513"/>
    </source>
</evidence>
<dbReference type="InterPro" id="IPR011009">
    <property type="entry name" value="Kinase-like_dom_sf"/>
</dbReference>
<keyword evidence="7 10" id="KW-0067">ATP-binding</keyword>
<reference evidence="14 15" key="1">
    <citation type="submission" date="2023-04" db="EMBL/GenBank/DDBJ databases">
        <title>Genome of Basidiobolus ranarum AG-B5.</title>
        <authorList>
            <person name="Stajich J.E."/>
            <person name="Carter-House D."/>
            <person name="Gryganskyi A."/>
        </authorList>
    </citation>
    <scope>NUCLEOTIDE SEQUENCE [LARGE SCALE GENOMIC DNA]</scope>
    <source>
        <strain evidence="14 15">AG-B5</strain>
    </source>
</reference>
<feature type="compositionally biased region" description="Basic and acidic residues" evidence="11">
    <location>
        <begin position="679"/>
        <end position="698"/>
    </location>
</feature>
<evidence type="ECO:0000256" key="9">
    <source>
        <dbReference type="ARBA" id="ARBA00048679"/>
    </source>
</evidence>
<feature type="domain" description="KA1" evidence="13">
    <location>
        <begin position="856"/>
        <end position="906"/>
    </location>
</feature>
<dbReference type="InterPro" id="IPR008271">
    <property type="entry name" value="Ser/Thr_kinase_AS"/>
</dbReference>
<comment type="catalytic activity">
    <reaction evidence="9">
        <text>L-seryl-[protein] + ATP = O-phospho-L-seryl-[protein] + ADP + H(+)</text>
        <dbReference type="Rhea" id="RHEA:17989"/>
        <dbReference type="Rhea" id="RHEA-COMP:9863"/>
        <dbReference type="Rhea" id="RHEA-COMP:11604"/>
        <dbReference type="ChEBI" id="CHEBI:15378"/>
        <dbReference type="ChEBI" id="CHEBI:29999"/>
        <dbReference type="ChEBI" id="CHEBI:30616"/>
        <dbReference type="ChEBI" id="CHEBI:83421"/>
        <dbReference type="ChEBI" id="CHEBI:456216"/>
        <dbReference type="EC" id="2.7.11.1"/>
    </reaction>
</comment>
<evidence type="ECO:0000256" key="8">
    <source>
        <dbReference type="ARBA" id="ARBA00047899"/>
    </source>
</evidence>
<dbReference type="Gene3D" id="1.10.510.10">
    <property type="entry name" value="Transferase(Phosphotransferase) domain 1"/>
    <property type="match status" value="1"/>
</dbReference>
<name>A0ABR2WM55_9FUNG</name>
<gene>
    <name evidence="14" type="primary">KIN2_10</name>
    <name evidence="14" type="ORF">K7432_011614</name>
</gene>
<evidence type="ECO:0000256" key="1">
    <source>
        <dbReference type="ARBA" id="ARBA00010791"/>
    </source>
</evidence>
<dbReference type="Proteomes" id="UP001479436">
    <property type="component" value="Unassembled WGS sequence"/>
</dbReference>
<evidence type="ECO:0000259" key="13">
    <source>
        <dbReference type="PROSITE" id="PS50032"/>
    </source>
</evidence>
<dbReference type="InterPro" id="IPR028375">
    <property type="entry name" value="KA1/Ssp2_C"/>
</dbReference>
<dbReference type="SUPFAM" id="SSF56112">
    <property type="entry name" value="Protein kinase-like (PK-like)"/>
    <property type="match status" value="1"/>
</dbReference>
<keyword evidence="4 14" id="KW-0808">Transferase</keyword>
<keyword evidence="6 14" id="KW-0418">Kinase</keyword>
<evidence type="ECO:0000256" key="5">
    <source>
        <dbReference type="ARBA" id="ARBA00022741"/>
    </source>
</evidence>
<keyword evidence="15" id="KW-1185">Reference proteome</keyword>
<feature type="compositionally biased region" description="Polar residues" evidence="11">
    <location>
        <begin position="55"/>
        <end position="77"/>
    </location>
</feature>
<dbReference type="SMART" id="SM00220">
    <property type="entry name" value="S_TKc"/>
    <property type="match status" value="1"/>
</dbReference>
<dbReference type="PROSITE" id="PS50011">
    <property type="entry name" value="PROTEIN_KINASE_DOM"/>
    <property type="match status" value="1"/>
</dbReference>
<feature type="region of interest" description="Disordered" evidence="11">
    <location>
        <begin position="119"/>
        <end position="139"/>
    </location>
</feature>
<evidence type="ECO:0000256" key="11">
    <source>
        <dbReference type="SAM" id="MobiDB-lite"/>
    </source>
</evidence>
<dbReference type="EC" id="2.7.11.1" evidence="2"/>
<dbReference type="PANTHER" id="PTHR24346">
    <property type="entry name" value="MAP/MICROTUBULE AFFINITY-REGULATING KINASE"/>
    <property type="match status" value="1"/>
</dbReference>
<protein>
    <recommendedName>
        <fullName evidence="2">non-specific serine/threonine protein kinase</fullName>
        <ecNumber evidence="2">2.7.11.1</ecNumber>
    </recommendedName>
</protein>
<comment type="similarity">
    <text evidence="1">Belongs to the protein kinase superfamily. CAMK Ser/Thr protein kinase family. NIM1 subfamily.</text>
</comment>
<feature type="compositionally biased region" description="Basic and acidic residues" evidence="11">
    <location>
        <begin position="597"/>
        <end position="610"/>
    </location>
</feature>
<evidence type="ECO:0000256" key="7">
    <source>
        <dbReference type="ARBA" id="ARBA00022840"/>
    </source>
</evidence>
<dbReference type="InterPro" id="IPR001772">
    <property type="entry name" value="KA1_dom"/>
</dbReference>
<feature type="domain" description="Protein kinase" evidence="12">
    <location>
        <begin position="87"/>
        <end position="351"/>
    </location>
</feature>
<keyword evidence="5 10" id="KW-0547">Nucleotide-binding</keyword>
<dbReference type="Pfam" id="PF00069">
    <property type="entry name" value="Pkinase"/>
    <property type="match status" value="1"/>
</dbReference>
<dbReference type="SUPFAM" id="SSF103243">
    <property type="entry name" value="KA1-like"/>
    <property type="match status" value="1"/>
</dbReference>
<dbReference type="PROSITE" id="PS00107">
    <property type="entry name" value="PROTEIN_KINASE_ATP"/>
    <property type="match status" value="1"/>
</dbReference>
<feature type="compositionally biased region" description="Basic and acidic residues" evidence="11">
    <location>
        <begin position="819"/>
        <end position="830"/>
    </location>
</feature>
<dbReference type="InterPro" id="IPR000719">
    <property type="entry name" value="Prot_kinase_dom"/>
</dbReference>
<dbReference type="PROSITE" id="PS00108">
    <property type="entry name" value="PROTEIN_KINASE_ST"/>
    <property type="match status" value="1"/>
</dbReference>